<dbReference type="PIRSF" id="PIRSF016548">
    <property type="entry name" value="Rsd_AlgQ"/>
    <property type="match status" value="1"/>
</dbReference>
<sequence length="163" mass="18679">MLEKCTNAKELWGGVHDLIDRWLNERRDLIVRMFALTQPQESNSKEIPLAHRVETFCEILVDYVSAGHFEIYEQLMREAREFNDGSEALAEAIFPKIQATTEAILDFNDAYQGAEQVSARQTQLNADLSALAETLEERFELEDQLIQSLHEVHREKALTTAAE</sequence>
<organism evidence="4 5">
    <name type="scientific">Saccharospirillum mangrovi</name>
    <dbReference type="NCBI Taxonomy" id="2161747"/>
    <lineage>
        <taxon>Bacteria</taxon>
        <taxon>Pseudomonadati</taxon>
        <taxon>Pseudomonadota</taxon>
        <taxon>Gammaproteobacteria</taxon>
        <taxon>Oceanospirillales</taxon>
        <taxon>Saccharospirillaceae</taxon>
        <taxon>Saccharospirillum</taxon>
    </lineage>
</organism>
<gene>
    <name evidence="4" type="primary">rsd</name>
    <name evidence="4" type="ORF">ACFOOG_03475</name>
</gene>
<accession>A0ABV7ZUT2</accession>
<comment type="caution">
    <text evidence="4">The sequence shown here is derived from an EMBL/GenBank/DDBJ whole genome shotgun (WGS) entry which is preliminary data.</text>
</comment>
<name>A0ABV7ZUT2_9GAMM</name>
<evidence type="ECO:0000313" key="4">
    <source>
        <dbReference type="EMBL" id="MFC3851886.1"/>
    </source>
</evidence>
<evidence type="ECO:0000313" key="5">
    <source>
        <dbReference type="Proteomes" id="UP001595617"/>
    </source>
</evidence>
<keyword evidence="2 3" id="KW-0804">Transcription</keyword>
<dbReference type="NCBIfam" id="NF008723">
    <property type="entry name" value="PRK11718.1"/>
    <property type="match status" value="1"/>
</dbReference>
<evidence type="ECO:0000256" key="2">
    <source>
        <dbReference type="ARBA" id="ARBA00023163"/>
    </source>
</evidence>
<dbReference type="RefSeq" id="WP_380693401.1">
    <property type="nucleotide sequence ID" value="NZ_JBHRYR010000002.1"/>
</dbReference>
<evidence type="ECO:0000256" key="3">
    <source>
        <dbReference type="RuleBase" id="RU004409"/>
    </source>
</evidence>
<dbReference type="InterPro" id="IPR007448">
    <property type="entry name" value="Sigma70_reg_Rsd_AlgQ"/>
</dbReference>
<proteinExistence type="inferred from homology"/>
<reference evidence="5" key="1">
    <citation type="journal article" date="2019" name="Int. J. Syst. Evol. Microbiol.">
        <title>The Global Catalogue of Microorganisms (GCM) 10K type strain sequencing project: providing services to taxonomists for standard genome sequencing and annotation.</title>
        <authorList>
            <consortium name="The Broad Institute Genomics Platform"/>
            <consortium name="The Broad Institute Genome Sequencing Center for Infectious Disease"/>
            <person name="Wu L."/>
            <person name="Ma J."/>
        </authorList>
    </citation>
    <scope>NUCLEOTIDE SEQUENCE [LARGE SCALE GENOMIC DNA]</scope>
    <source>
        <strain evidence="5">IBRC 10765</strain>
    </source>
</reference>
<protein>
    <submittedName>
        <fullName evidence="4">Sigma D regulator</fullName>
    </submittedName>
</protein>
<keyword evidence="1 3" id="KW-0805">Transcription regulation</keyword>
<keyword evidence="5" id="KW-1185">Reference proteome</keyword>
<dbReference type="InterPro" id="IPR038309">
    <property type="entry name" value="Rsd/AlgQ_sf"/>
</dbReference>
<evidence type="ECO:0000256" key="1">
    <source>
        <dbReference type="ARBA" id="ARBA00023015"/>
    </source>
</evidence>
<dbReference type="EMBL" id="JBHRYR010000002">
    <property type="protein sequence ID" value="MFC3851886.1"/>
    <property type="molecule type" value="Genomic_DNA"/>
</dbReference>
<dbReference type="Gene3D" id="1.20.120.1370">
    <property type="entry name" value="Regulator of RNA polymerase sigma(70) subunit, domain 4"/>
    <property type="match status" value="1"/>
</dbReference>
<dbReference type="Pfam" id="PF04353">
    <property type="entry name" value="Rsd_AlgQ"/>
    <property type="match status" value="1"/>
</dbReference>
<comment type="similarity">
    <text evidence="3">Belongs to the Rsd/AlgQ family.</text>
</comment>
<dbReference type="Proteomes" id="UP001595617">
    <property type="component" value="Unassembled WGS sequence"/>
</dbReference>